<comment type="similarity">
    <text evidence="1">Belongs to the glycosyltransferase 47 family.</text>
</comment>
<accession>A0A8H3X9K1</accession>
<dbReference type="InterPro" id="IPR004263">
    <property type="entry name" value="Exostosin"/>
</dbReference>
<evidence type="ECO:0000256" key="2">
    <source>
        <dbReference type="SAM" id="SignalP"/>
    </source>
</evidence>
<feature type="domain" description="Exostosin GT47" evidence="3">
    <location>
        <begin position="94"/>
        <end position="216"/>
    </location>
</feature>
<dbReference type="Pfam" id="PF03016">
    <property type="entry name" value="Exostosin_GT47"/>
    <property type="match status" value="1"/>
</dbReference>
<evidence type="ECO:0000313" key="5">
    <source>
        <dbReference type="Proteomes" id="UP000439903"/>
    </source>
</evidence>
<feature type="chain" id="PRO_5034067209" evidence="2">
    <location>
        <begin position="21"/>
        <end position="273"/>
    </location>
</feature>
<evidence type="ECO:0000259" key="3">
    <source>
        <dbReference type="Pfam" id="PF03016"/>
    </source>
</evidence>
<sequence length="273" mass="31742">MKCLAIDLCLIILSQLLIHGQKENTVIPNESEESKELTVIATPTPLPTISPLPPIENKWRIWPPDLRYAIFIPSSTPLLNIYRFNPLHYIVDNGNPFGRNIKVIFRGCCANVTDINSDGIRYIIFNTLKGLPGWDIEESSDRDEYSRLLARSKYGLTPSEWSLDVNRIWEYIAFGVVPIVIADGIIKPFEDDIDWDSMIVRIRRNDVHRIDEILDAISEDEYQRKRERVWLIGKYLVINNGCVWHFVARSFCRMLKRIDQEIIYIDGYTFHST</sequence>
<evidence type="ECO:0000313" key="4">
    <source>
        <dbReference type="EMBL" id="KAF0425099.1"/>
    </source>
</evidence>
<feature type="signal peptide" evidence="2">
    <location>
        <begin position="1"/>
        <end position="20"/>
    </location>
</feature>
<dbReference type="Proteomes" id="UP000439903">
    <property type="component" value="Unassembled WGS sequence"/>
</dbReference>
<name>A0A8H3X9K1_GIGMA</name>
<dbReference type="EMBL" id="WTPW01001630">
    <property type="protein sequence ID" value="KAF0425099.1"/>
    <property type="molecule type" value="Genomic_DNA"/>
</dbReference>
<keyword evidence="4" id="KW-0808">Transferase</keyword>
<gene>
    <name evidence="4" type="ORF">F8M41_006405</name>
</gene>
<dbReference type="InterPro" id="IPR040911">
    <property type="entry name" value="Exostosin_GT47"/>
</dbReference>
<organism evidence="4 5">
    <name type="scientific">Gigaspora margarita</name>
    <dbReference type="NCBI Taxonomy" id="4874"/>
    <lineage>
        <taxon>Eukaryota</taxon>
        <taxon>Fungi</taxon>
        <taxon>Fungi incertae sedis</taxon>
        <taxon>Mucoromycota</taxon>
        <taxon>Glomeromycotina</taxon>
        <taxon>Glomeromycetes</taxon>
        <taxon>Diversisporales</taxon>
        <taxon>Gigasporaceae</taxon>
        <taxon>Gigaspora</taxon>
    </lineage>
</organism>
<protein>
    <submittedName>
        <fullName evidence="4">Glycosyltransferase family 47 protein</fullName>
    </submittedName>
</protein>
<keyword evidence="5" id="KW-1185">Reference proteome</keyword>
<dbReference type="OrthoDB" id="1924787at2759"/>
<dbReference type="GO" id="GO:0016757">
    <property type="term" value="F:glycosyltransferase activity"/>
    <property type="evidence" value="ECO:0007669"/>
    <property type="project" value="InterPro"/>
</dbReference>
<dbReference type="PANTHER" id="PTHR11062:SF281">
    <property type="entry name" value="EXOSTOSIN-LIKE 2"/>
    <property type="match status" value="1"/>
</dbReference>
<proteinExistence type="inferred from homology"/>
<comment type="caution">
    <text evidence="4">The sequence shown here is derived from an EMBL/GenBank/DDBJ whole genome shotgun (WGS) entry which is preliminary data.</text>
</comment>
<reference evidence="4 5" key="1">
    <citation type="journal article" date="2019" name="Environ. Microbiol.">
        <title>At the nexus of three kingdoms: the genome of the mycorrhizal fungus Gigaspora margarita provides insights into plant, endobacterial and fungal interactions.</title>
        <authorList>
            <person name="Venice F."/>
            <person name="Ghignone S."/>
            <person name="Salvioli di Fossalunga A."/>
            <person name="Amselem J."/>
            <person name="Novero M."/>
            <person name="Xianan X."/>
            <person name="Sedzielewska Toro K."/>
            <person name="Morin E."/>
            <person name="Lipzen A."/>
            <person name="Grigoriev I.V."/>
            <person name="Henrissat B."/>
            <person name="Martin F.M."/>
            <person name="Bonfante P."/>
        </authorList>
    </citation>
    <scope>NUCLEOTIDE SEQUENCE [LARGE SCALE GENOMIC DNA]</scope>
    <source>
        <strain evidence="4 5">BEG34</strain>
    </source>
</reference>
<dbReference type="PANTHER" id="PTHR11062">
    <property type="entry name" value="EXOSTOSIN HEPARAN SULFATE GLYCOSYLTRANSFERASE -RELATED"/>
    <property type="match status" value="1"/>
</dbReference>
<keyword evidence="2" id="KW-0732">Signal</keyword>
<dbReference type="AlphaFoldDB" id="A0A8H3X9K1"/>
<evidence type="ECO:0000256" key="1">
    <source>
        <dbReference type="ARBA" id="ARBA00010271"/>
    </source>
</evidence>